<evidence type="ECO:0000256" key="1">
    <source>
        <dbReference type="ARBA" id="ARBA00004430"/>
    </source>
</evidence>
<evidence type="ECO:0000256" key="4">
    <source>
        <dbReference type="ARBA" id="ARBA00022801"/>
    </source>
</evidence>
<gene>
    <name evidence="10" type="ORF">D9Q98_003108</name>
</gene>
<evidence type="ECO:0000259" key="9">
    <source>
        <dbReference type="PROSITE" id="PS51635"/>
    </source>
</evidence>
<dbReference type="Pfam" id="PF01734">
    <property type="entry name" value="Patatin"/>
    <property type="match status" value="1"/>
</dbReference>
<reference evidence="10" key="1">
    <citation type="journal article" date="2019" name="Plant J.">
        <title>Chlorella vulgaris genome assembly and annotation reveals the molecular basis for metabolic acclimation to high light conditions.</title>
        <authorList>
            <person name="Cecchin M."/>
            <person name="Marcolungo L."/>
            <person name="Rossato M."/>
            <person name="Girolomoni L."/>
            <person name="Cosentino E."/>
            <person name="Cuine S."/>
            <person name="Li-Beisson Y."/>
            <person name="Delledonne M."/>
            <person name="Ballottari M."/>
        </authorList>
    </citation>
    <scope>NUCLEOTIDE SEQUENCE</scope>
    <source>
        <strain evidence="10">211/11P</strain>
    </source>
</reference>
<keyword evidence="11" id="KW-1185">Reference proteome</keyword>
<feature type="compositionally biased region" description="Basic and acidic residues" evidence="8">
    <location>
        <begin position="990"/>
        <end position="1000"/>
    </location>
</feature>
<dbReference type="InterPro" id="IPR011989">
    <property type="entry name" value="ARM-like"/>
</dbReference>
<dbReference type="PANTHER" id="PTHR24185:SF1">
    <property type="entry name" value="CALCIUM-INDEPENDENT PHOSPHOLIPASE A2-GAMMA"/>
    <property type="match status" value="1"/>
</dbReference>
<reference evidence="10" key="2">
    <citation type="submission" date="2020-11" db="EMBL/GenBank/DDBJ databases">
        <authorList>
            <person name="Cecchin M."/>
            <person name="Marcolungo L."/>
            <person name="Rossato M."/>
            <person name="Girolomoni L."/>
            <person name="Cosentino E."/>
            <person name="Cuine S."/>
            <person name="Li-Beisson Y."/>
            <person name="Delledonne M."/>
            <person name="Ballottari M."/>
        </authorList>
    </citation>
    <scope>NUCLEOTIDE SEQUENCE</scope>
    <source>
        <strain evidence="10">211/11P</strain>
        <tissue evidence="10">Whole cell</tissue>
    </source>
</reference>
<dbReference type="InterPro" id="IPR002641">
    <property type="entry name" value="PNPLA_dom"/>
</dbReference>
<feature type="region of interest" description="Disordered" evidence="8">
    <location>
        <begin position="1090"/>
        <end position="1118"/>
    </location>
</feature>
<feature type="short sequence motif" description="GXGXXG" evidence="7">
    <location>
        <begin position="559"/>
        <end position="564"/>
    </location>
</feature>
<feature type="short sequence motif" description="GXSXG" evidence="7">
    <location>
        <begin position="591"/>
        <end position="595"/>
    </location>
</feature>
<evidence type="ECO:0000313" key="10">
    <source>
        <dbReference type="EMBL" id="KAI3433289.1"/>
    </source>
</evidence>
<dbReference type="OrthoDB" id="630895at2759"/>
<feature type="domain" description="PNPLA" evidence="9">
    <location>
        <begin position="555"/>
        <end position="782"/>
    </location>
</feature>
<dbReference type="InterPro" id="IPR001611">
    <property type="entry name" value="Leu-rich_rpt"/>
</dbReference>
<keyword evidence="2" id="KW-0433">Leucine-rich repeat</keyword>
<dbReference type="Proteomes" id="UP001055712">
    <property type="component" value="Unassembled WGS sequence"/>
</dbReference>
<feature type="compositionally biased region" description="Low complexity" evidence="8">
    <location>
        <begin position="974"/>
        <end position="989"/>
    </location>
</feature>
<name>A0A9D4TRV8_CHLVU</name>
<dbReference type="SMART" id="SM00369">
    <property type="entry name" value="LRR_TYP"/>
    <property type="match status" value="4"/>
</dbReference>
<comment type="caution">
    <text evidence="10">The sequence shown here is derived from an EMBL/GenBank/DDBJ whole genome shotgun (WGS) entry which is preliminary data.</text>
</comment>
<dbReference type="GO" id="GO:0006631">
    <property type="term" value="P:fatty acid metabolic process"/>
    <property type="evidence" value="ECO:0007669"/>
    <property type="project" value="TreeGrafter"/>
</dbReference>
<dbReference type="Gene3D" id="3.80.10.10">
    <property type="entry name" value="Ribonuclease Inhibitor"/>
    <property type="match status" value="1"/>
</dbReference>
<dbReference type="PROSITE" id="PS51450">
    <property type="entry name" value="LRR"/>
    <property type="match status" value="1"/>
</dbReference>
<dbReference type="GO" id="GO:0005930">
    <property type="term" value="C:axoneme"/>
    <property type="evidence" value="ECO:0007669"/>
    <property type="project" value="UniProtKB-SubCell"/>
</dbReference>
<dbReference type="Pfam" id="PF23598">
    <property type="entry name" value="LRR_14"/>
    <property type="match status" value="1"/>
</dbReference>
<organism evidence="10 11">
    <name type="scientific">Chlorella vulgaris</name>
    <name type="common">Green alga</name>
    <dbReference type="NCBI Taxonomy" id="3077"/>
    <lineage>
        <taxon>Eukaryota</taxon>
        <taxon>Viridiplantae</taxon>
        <taxon>Chlorophyta</taxon>
        <taxon>core chlorophytes</taxon>
        <taxon>Trebouxiophyceae</taxon>
        <taxon>Chlorellales</taxon>
        <taxon>Chlorellaceae</taxon>
        <taxon>Chlorella clade</taxon>
        <taxon>Chlorella</taxon>
    </lineage>
</organism>
<feature type="active site" description="Nucleophile" evidence="7">
    <location>
        <position position="593"/>
    </location>
</feature>
<dbReference type="InterPro" id="IPR016024">
    <property type="entry name" value="ARM-type_fold"/>
</dbReference>
<protein>
    <recommendedName>
        <fullName evidence="9">PNPLA domain-containing protein</fullName>
    </recommendedName>
</protein>
<dbReference type="SMART" id="SM00185">
    <property type="entry name" value="ARM"/>
    <property type="match status" value="3"/>
</dbReference>
<dbReference type="InterPro" id="IPR016035">
    <property type="entry name" value="Acyl_Trfase/lysoPLipase"/>
</dbReference>
<dbReference type="Gene3D" id="1.25.10.10">
    <property type="entry name" value="Leucine-rich Repeat Variant"/>
    <property type="match status" value="1"/>
</dbReference>
<dbReference type="SUPFAM" id="SSF48371">
    <property type="entry name" value="ARM repeat"/>
    <property type="match status" value="1"/>
</dbReference>
<dbReference type="EMBL" id="SIDB01000004">
    <property type="protein sequence ID" value="KAI3433289.1"/>
    <property type="molecule type" value="Genomic_DNA"/>
</dbReference>
<dbReference type="InterPro" id="IPR055414">
    <property type="entry name" value="LRR_R13L4/SHOC2-like"/>
</dbReference>
<evidence type="ECO:0000313" key="11">
    <source>
        <dbReference type="Proteomes" id="UP001055712"/>
    </source>
</evidence>
<proteinExistence type="predicted"/>
<feature type="compositionally biased region" description="Low complexity" evidence="8">
    <location>
        <begin position="1004"/>
        <end position="1023"/>
    </location>
</feature>
<dbReference type="PANTHER" id="PTHR24185">
    <property type="entry name" value="CALCIUM-INDEPENDENT PHOSPHOLIPASE A2-GAMMA"/>
    <property type="match status" value="1"/>
</dbReference>
<dbReference type="InterPro" id="IPR003591">
    <property type="entry name" value="Leu-rich_rpt_typical-subtyp"/>
</dbReference>
<evidence type="ECO:0000256" key="3">
    <source>
        <dbReference type="ARBA" id="ARBA00022737"/>
    </source>
</evidence>
<feature type="short sequence motif" description="DGA/G" evidence="7">
    <location>
        <begin position="769"/>
        <end position="771"/>
    </location>
</feature>
<dbReference type="GO" id="GO:0004620">
    <property type="term" value="F:phospholipase activity"/>
    <property type="evidence" value="ECO:0007669"/>
    <property type="project" value="TreeGrafter"/>
</dbReference>
<dbReference type="GO" id="GO:0016020">
    <property type="term" value="C:membrane"/>
    <property type="evidence" value="ECO:0007669"/>
    <property type="project" value="TreeGrafter"/>
</dbReference>
<keyword evidence="5 7" id="KW-0442">Lipid degradation</keyword>
<evidence type="ECO:0000256" key="5">
    <source>
        <dbReference type="ARBA" id="ARBA00022963"/>
    </source>
</evidence>
<feature type="region of interest" description="Disordered" evidence="8">
    <location>
        <begin position="973"/>
        <end position="1044"/>
    </location>
</feature>
<evidence type="ECO:0000256" key="2">
    <source>
        <dbReference type="ARBA" id="ARBA00022614"/>
    </source>
</evidence>
<sequence length="1376" mass="144331">MFGLGSFSKRPDAWRLDLAFSHQQELEVNWTGADGEAAVLASLQDALDSPELVHEHVGVQLTPASQQLRGVVAAAGFGQSKTRLSLSVQTTRSQLTGVELTRTVGSSALSTSIALALMNALDVTTVTRLRFADGGAVAALADPRVLSRFTALRVLNLSHAGLGALPAAVGLLNQLQELRVVGNQLRILPPEVGQLVQLRVLAADSNQLTILPGELRRCVLLEELTLQHNRLTSVLLSFASLRNLSVLHLYDNPLEFLPEISPCNRLHHLTVANLRVTADPAYTKFKVEVLPPPPGAAGSGIAISLWDSKQSDKLRPIFSLMLRRSSGHHPLLAGALRYLAEEDPKNRELMAKQENGLQQLVLMALSDSPVVVEETCHTLTLLAEHSPLLADAVVENDANAIMRLLPSVDEQRQLSTLRLLAGIAYSSPAAAAKLATEGLLRSLEELVEGWGQEEEGDGAPGGAAGGGTAGGCREEVRTSALKALGNLAFCADNQRKLERNSGLMRRLSQLALGGQGAPVKVQAAALRVLAILGENELVRQAVGKAPIQGRGLRILSLDGGGMKGLATVRLLAELERHTGKRIHEMFDLIVGTSTGGLLAVALGLRHMSTSDCNYIYKVLGQKVFSRIVAAKENKEESWMESFYRTFQNKTSHVRAVVVGYKHDASVYEALLREYCDFSQQERCIGDAMIDTAGLHVPAVALVSTLSSITPAPPFVFRNYQLPPGAAALAASISAHGGSCKHPVWQAVRASSAASFYMEDFSCGGDKFQDGAVVANNPTLVAMQEARLLWPEHSVDAVISLGVGLAPPSRREKGMTSFMDTGAILIESSTSVSRVEEAAATLLPLVPGVKYFRFCATDPRCAMELDEIDPLRWAALEAATDEYIALPATQAKFAEAAAALGLTQQVDGTGGAPSAAAAAPSTSLKLGSRRKLVVLRAPRLAGHQAGLDDAVAASLARLPGCAAVVNLQRLSVPTQSAPADQQQQQQQEQQEQPHKQQDEAQQRQATVSVPAAAARIAAGSSTAGQRQHSRAAAVAVPSTASEDGAVHEGGGLSGYLNLSSWFGSPAKHLTLSTIPDVAAGAAAATAAAAAAGVAPRVGRTPSPQDGGTHGTDASVSPATSPLRHMLATPAAPVRVAASGQPADGSASASSAAGLDLLALLEGKLEPLLPAMGVLHLGMEVPGGQGPVLHWKQRLQVVAEPSEEASELLQSLGHDPVTARLTDVFAAQPELELEGGRTLSAVSSQTQWSEGAPLSMLLLSASSPEVTLPADSLCALAWLLRGQLVVCTAPLPPSFAAAFLRAGAKGVICRTEKAGDSGSGSSSSFKALELGAEGCCAFFSAFYEALLAGRSVAAALQTAEEQQPALHGAYGLYDCGTE</sequence>
<dbReference type="GO" id="GO:0016042">
    <property type="term" value="P:lipid catabolic process"/>
    <property type="evidence" value="ECO:0007669"/>
    <property type="project" value="UniProtKB-UniRule"/>
</dbReference>
<dbReference type="PROSITE" id="PS51635">
    <property type="entry name" value="PNPLA"/>
    <property type="match status" value="1"/>
</dbReference>
<dbReference type="SUPFAM" id="SSF52075">
    <property type="entry name" value="Outer arm dynein light chain 1"/>
    <property type="match status" value="1"/>
</dbReference>
<keyword evidence="3" id="KW-0677">Repeat</keyword>
<dbReference type="Gene3D" id="3.40.1090.10">
    <property type="entry name" value="Cytosolic phospholipase A2 catalytic domain"/>
    <property type="match status" value="1"/>
</dbReference>
<dbReference type="InterPro" id="IPR000225">
    <property type="entry name" value="Armadillo"/>
</dbReference>
<keyword evidence="6 7" id="KW-0443">Lipid metabolism</keyword>
<feature type="active site" description="Proton acceptor" evidence="7">
    <location>
        <position position="769"/>
    </location>
</feature>
<dbReference type="InterPro" id="IPR032675">
    <property type="entry name" value="LRR_dom_sf"/>
</dbReference>
<evidence type="ECO:0000256" key="7">
    <source>
        <dbReference type="PROSITE-ProRule" id="PRU01161"/>
    </source>
</evidence>
<evidence type="ECO:0000256" key="6">
    <source>
        <dbReference type="ARBA" id="ARBA00023098"/>
    </source>
</evidence>
<comment type="subcellular location">
    <subcellularLocation>
        <location evidence="1">Cytoplasm</location>
        <location evidence="1">Cytoskeleton</location>
        <location evidence="1">Cilium axoneme</location>
    </subcellularLocation>
</comment>
<evidence type="ECO:0000256" key="8">
    <source>
        <dbReference type="SAM" id="MobiDB-lite"/>
    </source>
</evidence>
<feature type="compositionally biased region" description="Polar residues" evidence="8">
    <location>
        <begin position="1100"/>
        <end position="1118"/>
    </location>
</feature>
<keyword evidence="4 7" id="KW-0378">Hydrolase</keyword>
<accession>A0A9D4TRV8</accession>
<dbReference type="SUPFAM" id="SSF52151">
    <property type="entry name" value="FabD/lysophospholipase-like"/>
    <property type="match status" value="1"/>
</dbReference>